<feature type="non-terminal residue" evidence="2">
    <location>
        <position position="109"/>
    </location>
</feature>
<dbReference type="AlphaFoldDB" id="A0A6J4LEI7"/>
<accession>A0A6J4LEI7</accession>
<feature type="compositionally biased region" description="Basic residues" evidence="1">
    <location>
        <begin position="25"/>
        <end position="38"/>
    </location>
</feature>
<gene>
    <name evidence="2" type="ORF">AVDCRST_MAG89-2087</name>
</gene>
<sequence length="109" mass="11663">HVERNRNGGWRAAGGVDVGVGGRSRAGRRKLRRRRRPRIGVGGRAPAGRIHARRRPRREHPRPSLHPPAAAAGGRLSPAGGPCACERGTGGLPRKRDPLPERGPCSLCV</sequence>
<evidence type="ECO:0000313" key="2">
    <source>
        <dbReference type="EMBL" id="CAA9330309.1"/>
    </source>
</evidence>
<name>A0A6J4LEI7_9BACT</name>
<proteinExistence type="predicted"/>
<feature type="region of interest" description="Disordered" evidence="1">
    <location>
        <begin position="1"/>
        <end position="109"/>
    </location>
</feature>
<feature type="compositionally biased region" description="Basic residues" evidence="1">
    <location>
        <begin position="50"/>
        <end position="60"/>
    </location>
</feature>
<evidence type="ECO:0000256" key="1">
    <source>
        <dbReference type="SAM" id="MobiDB-lite"/>
    </source>
</evidence>
<organism evidence="2">
    <name type="scientific">uncultured Gemmatimonadota bacterium</name>
    <dbReference type="NCBI Taxonomy" id="203437"/>
    <lineage>
        <taxon>Bacteria</taxon>
        <taxon>Pseudomonadati</taxon>
        <taxon>Gemmatimonadota</taxon>
        <taxon>environmental samples</taxon>
    </lineage>
</organism>
<dbReference type="EMBL" id="CADCTV010000441">
    <property type="protein sequence ID" value="CAA9330309.1"/>
    <property type="molecule type" value="Genomic_DNA"/>
</dbReference>
<reference evidence="2" key="1">
    <citation type="submission" date="2020-02" db="EMBL/GenBank/DDBJ databases">
        <authorList>
            <person name="Meier V. D."/>
        </authorList>
    </citation>
    <scope>NUCLEOTIDE SEQUENCE</scope>
    <source>
        <strain evidence="2">AVDCRST_MAG89</strain>
    </source>
</reference>
<feature type="non-terminal residue" evidence="2">
    <location>
        <position position="1"/>
    </location>
</feature>
<protein>
    <submittedName>
        <fullName evidence="2">Uncharacterized protein</fullName>
    </submittedName>
</protein>